<dbReference type="EMBL" id="ABEU02000307">
    <property type="protein sequence ID" value="PNR25943.1"/>
    <property type="molecule type" value="Genomic_DNA"/>
</dbReference>
<feature type="compositionally biased region" description="Pro residues" evidence="1">
    <location>
        <begin position="70"/>
        <end position="80"/>
    </location>
</feature>
<gene>
    <name evidence="3" type="ORF">PHYPA_031286</name>
    <name evidence="4" type="ORF">PHYPA_031288</name>
</gene>
<keyword evidence="2" id="KW-0472">Membrane</keyword>
<name>A0A2K1I9J1_PHYPA</name>
<reference evidence="4" key="1">
    <citation type="journal article" date="2008" name="Science">
        <title>The Physcomitrella genome reveals evolutionary insights into the conquest of land by plants.</title>
        <authorList>
            <person name="Rensing S."/>
            <person name="Lang D."/>
            <person name="Zimmer A."/>
            <person name="Terry A."/>
            <person name="Salamov A."/>
            <person name="Shapiro H."/>
            <person name="Nishiyama T."/>
            <person name="Perroud P.-F."/>
            <person name="Lindquist E."/>
            <person name="Kamisugi Y."/>
            <person name="Tanahashi T."/>
            <person name="Sakakibara K."/>
            <person name="Fujita T."/>
            <person name="Oishi K."/>
            <person name="Shin-I T."/>
            <person name="Kuroki Y."/>
            <person name="Toyoda A."/>
            <person name="Suzuki Y."/>
            <person name="Hashimoto A."/>
            <person name="Yamaguchi K."/>
            <person name="Sugano A."/>
            <person name="Kohara Y."/>
            <person name="Fujiyama A."/>
            <person name="Anterola A."/>
            <person name="Aoki S."/>
            <person name="Ashton N."/>
            <person name="Barbazuk W.B."/>
            <person name="Barker E."/>
            <person name="Bennetzen J."/>
            <person name="Bezanilla M."/>
            <person name="Blankenship R."/>
            <person name="Cho S.H."/>
            <person name="Dutcher S."/>
            <person name="Estelle M."/>
            <person name="Fawcett J.A."/>
            <person name="Gundlach H."/>
            <person name="Hanada K."/>
            <person name="Heyl A."/>
            <person name="Hicks K.A."/>
            <person name="Hugh J."/>
            <person name="Lohr M."/>
            <person name="Mayer K."/>
            <person name="Melkozernov A."/>
            <person name="Murata T."/>
            <person name="Nelson D."/>
            <person name="Pils B."/>
            <person name="Prigge M."/>
            <person name="Reiss B."/>
            <person name="Renner T."/>
            <person name="Rombauts S."/>
            <person name="Rushton P."/>
            <person name="Sanderfoot A."/>
            <person name="Schween G."/>
            <person name="Shiu S.-H."/>
            <person name="Stueber K."/>
            <person name="Theodoulou F.L."/>
            <person name="Tu H."/>
            <person name="Van de Peer Y."/>
            <person name="Verrier P.J."/>
            <person name="Waters E."/>
            <person name="Wood A."/>
            <person name="Yang L."/>
            <person name="Cove D."/>
            <person name="Cuming A."/>
            <person name="Hasebe M."/>
            <person name="Lucas S."/>
            <person name="Mishler D.B."/>
            <person name="Reski R."/>
            <person name="Grigoriev I."/>
            <person name="Quatrano R.S."/>
            <person name="Boore J.L."/>
        </authorList>
    </citation>
    <scope>NUCLEOTIDE SEQUENCE [LARGE SCALE GENOMIC DNA]</scope>
</reference>
<dbReference type="AlphaFoldDB" id="A0A2K1I9J1"/>
<accession>A0A2K1I9J1</accession>
<evidence type="ECO:0000313" key="3">
    <source>
        <dbReference type="EMBL" id="PNR25943.1"/>
    </source>
</evidence>
<comment type="caution">
    <text evidence="4">The sequence shown here is derived from an EMBL/GenBank/DDBJ whole genome shotgun (WGS) entry which is preliminary data.</text>
</comment>
<feature type="transmembrane region" description="Helical" evidence="2">
    <location>
        <begin position="113"/>
        <end position="134"/>
    </location>
</feature>
<sequence>MHAGQGDLRRTFRPVIPPLHRAGSERCSVARLTRCPPHYRPRNPTLRRDPTSDSVLGVGRPSTRLRRPLPGAPHPHPPSPAIGLQADATPPRCPLRTLPPFTSPPPLHAPKPMALLVSTTLSLWSIVCMVSFVLCTKLPVVSMAHIFLAIYFIILCWVQEHL</sequence>
<dbReference type="EMBL" id="ABEU02000307">
    <property type="protein sequence ID" value="PNR25945.1"/>
    <property type="molecule type" value="Genomic_DNA"/>
</dbReference>
<keyword evidence="2" id="KW-0812">Transmembrane</keyword>
<keyword evidence="2" id="KW-1133">Transmembrane helix</keyword>
<proteinExistence type="predicted"/>
<reference evidence="4" key="2">
    <citation type="journal article" date="2018" name="Plant J.">
        <title>The Physcomitrella patens chromosome-scale assembly reveals moss genome structure and evolution.</title>
        <authorList>
            <person name="Lang D."/>
            <person name="Ullrich K.K."/>
            <person name="Murat F."/>
            <person name="Fuchs J."/>
            <person name="Jenkins J."/>
            <person name="Haas F.B."/>
            <person name="Piednoel M."/>
            <person name="Gundlach H."/>
            <person name="Van Bel M."/>
            <person name="Meyberg R."/>
            <person name="Vives C."/>
            <person name="Morata J."/>
            <person name="Symeonidi A."/>
            <person name="Hiss M."/>
            <person name="Muchero W."/>
            <person name="Kamisugi Y."/>
            <person name="Saleh O."/>
            <person name="Blanc G."/>
            <person name="Decker E.L."/>
            <person name="van Gessel N."/>
            <person name="Grimwood J."/>
            <person name="Hayes R.D."/>
            <person name="Graham S.W."/>
            <person name="Gunter L.E."/>
            <person name="McDaniel S.F."/>
            <person name="Hoernstein S.N.W."/>
            <person name="Larsson A."/>
            <person name="Li F.W."/>
            <person name="Perroud P.F."/>
            <person name="Phillips J."/>
            <person name="Ranjan P."/>
            <person name="Rokshar D.S."/>
            <person name="Rothfels C.J."/>
            <person name="Schneider L."/>
            <person name="Shu S."/>
            <person name="Stevenson D.W."/>
            <person name="Thummler F."/>
            <person name="Tillich M."/>
            <person name="Villarreal Aguilar J.C."/>
            <person name="Widiez T."/>
            <person name="Wong G.K."/>
            <person name="Wymore A."/>
            <person name="Zhang Y."/>
            <person name="Zimmer A.D."/>
            <person name="Quatrano R.S."/>
            <person name="Mayer K.F.X."/>
            <person name="Goodstein D."/>
            <person name="Casacuberta J.M."/>
            <person name="Vandepoele K."/>
            <person name="Reski R."/>
            <person name="Cuming A.C."/>
            <person name="Tuskan G.A."/>
            <person name="Maumus F."/>
            <person name="Salse J."/>
            <person name="Schmutz J."/>
            <person name="Rensing S.A."/>
        </authorList>
    </citation>
    <scope>NUCLEOTIDE SEQUENCE [LARGE SCALE GENOMIC DNA]</scope>
</reference>
<dbReference type="InParanoid" id="A0A2K1I9J1"/>
<evidence type="ECO:0000256" key="1">
    <source>
        <dbReference type="SAM" id="MobiDB-lite"/>
    </source>
</evidence>
<feature type="region of interest" description="Disordered" evidence="1">
    <location>
        <begin position="36"/>
        <end position="87"/>
    </location>
</feature>
<dbReference type="AntiFam" id="ANF00039">
    <property type="entry name" value="Antisense to SRP RNA"/>
</dbReference>
<organism evidence="4">
    <name type="scientific">Physcomitrium patens</name>
    <name type="common">Spreading-leaved earth moss</name>
    <name type="synonym">Physcomitrella patens</name>
    <dbReference type="NCBI Taxonomy" id="3218"/>
    <lineage>
        <taxon>Eukaryota</taxon>
        <taxon>Viridiplantae</taxon>
        <taxon>Streptophyta</taxon>
        <taxon>Embryophyta</taxon>
        <taxon>Bryophyta</taxon>
        <taxon>Bryophytina</taxon>
        <taxon>Bryopsida</taxon>
        <taxon>Funariidae</taxon>
        <taxon>Funariales</taxon>
        <taxon>Funariaceae</taxon>
        <taxon>Physcomitrium</taxon>
    </lineage>
</organism>
<evidence type="ECO:0000313" key="4">
    <source>
        <dbReference type="EMBL" id="PNR25945.1"/>
    </source>
</evidence>
<evidence type="ECO:0000256" key="2">
    <source>
        <dbReference type="SAM" id="Phobius"/>
    </source>
</evidence>
<protein>
    <submittedName>
        <fullName evidence="4">Uncharacterized protein</fullName>
    </submittedName>
</protein>
<feature type="transmembrane region" description="Helical" evidence="2">
    <location>
        <begin position="140"/>
        <end position="158"/>
    </location>
</feature>